<dbReference type="SUPFAM" id="SSF143744">
    <property type="entry name" value="GlcG-like"/>
    <property type="match status" value="1"/>
</dbReference>
<dbReference type="Gene3D" id="3.30.450.150">
    <property type="entry name" value="Haem-degrading domain"/>
    <property type="match status" value="1"/>
</dbReference>
<dbReference type="InterPro" id="IPR052517">
    <property type="entry name" value="GlcG_carb_metab_protein"/>
</dbReference>
<name>A0A1Y2FID8_PROLT</name>
<dbReference type="OMA" id="VAHVRMD"/>
<protein>
    <recommendedName>
        <fullName evidence="3">DUF336-domain-containing protein</fullName>
    </recommendedName>
</protein>
<proteinExistence type="predicted"/>
<keyword evidence="2" id="KW-1185">Reference proteome</keyword>
<reference evidence="1 2" key="1">
    <citation type="submission" date="2016-07" db="EMBL/GenBank/DDBJ databases">
        <title>Pervasive Adenine N6-methylation of Active Genes in Fungi.</title>
        <authorList>
            <consortium name="DOE Joint Genome Institute"/>
            <person name="Mondo S.J."/>
            <person name="Dannebaum R.O."/>
            <person name="Kuo R.C."/>
            <person name="Labutti K."/>
            <person name="Haridas S."/>
            <person name="Kuo A."/>
            <person name="Salamov A."/>
            <person name="Ahrendt S.R."/>
            <person name="Lipzen A."/>
            <person name="Sullivan W."/>
            <person name="Andreopoulos W.B."/>
            <person name="Clum A."/>
            <person name="Lindquist E."/>
            <person name="Daum C."/>
            <person name="Ramamoorthy G.K."/>
            <person name="Gryganskyi A."/>
            <person name="Culley D."/>
            <person name="Magnuson J.K."/>
            <person name="James T.Y."/>
            <person name="O'Malley M.A."/>
            <person name="Stajich J.E."/>
            <person name="Spatafora J.W."/>
            <person name="Visel A."/>
            <person name="Grigoriev I.V."/>
        </authorList>
    </citation>
    <scope>NUCLEOTIDE SEQUENCE [LARGE SCALE GENOMIC DNA]</scope>
    <source>
        <strain evidence="1 2">12-1054</strain>
    </source>
</reference>
<dbReference type="PANTHER" id="PTHR34309:SF1">
    <property type="entry name" value="PROTEIN GLCG"/>
    <property type="match status" value="1"/>
</dbReference>
<dbReference type="GeneID" id="63787713"/>
<evidence type="ECO:0008006" key="3">
    <source>
        <dbReference type="Google" id="ProtNLM"/>
    </source>
</evidence>
<dbReference type="AlphaFoldDB" id="A0A1Y2FID8"/>
<dbReference type="STRING" id="56484.A0A1Y2FID8"/>
<dbReference type="Proteomes" id="UP000193685">
    <property type="component" value="Unassembled WGS sequence"/>
</dbReference>
<evidence type="ECO:0000313" key="2">
    <source>
        <dbReference type="Proteomes" id="UP000193685"/>
    </source>
</evidence>
<dbReference type="EMBL" id="MCFI01000007">
    <property type="protein sequence ID" value="ORY83711.1"/>
    <property type="molecule type" value="Genomic_DNA"/>
</dbReference>
<dbReference type="PANTHER" id="PTHR34309">
    <property type="entry name" value="SLR1406 PROTEIN"/>
    <property type="match status" value="1"/>
</dbReference>
<dbReference type="InterPro" id="IPR038084">
    <property type="entry name" value="PduO/GlcC-like_sf"/>
</dbReference>
<evidence type="ECO:0000313" key="1">
    <source>
        <dbReference type="EMBL" id="ORY83711.1"/>
    </source>
</evidence>
<dbReference type="RefSeq" id="XP_040726006.1">
    <property type="nucleotide sequence ID" value="XM_040871114.1"/>
</dbReference>
<gene>
    <name evidence="1" type="ORF">BCR37DRAFT_392180</name>
</gene>
<organism evidence="1 2">
    <name type="scientific">Protomyces lactucae-debilis</name>
    <dbReference type="NCBI Taxonomy" id="2754530"/>
    <lineage>
        <taxon>Eukaryota</taxon>
        <taxon>Fungi</taxon>
        <taxon>Dikarya</taxon>
        <taxon>Ascomycota</taxon>
        <taxon>Taphrinomycotina</taxon>
        <taxon>Taphrinomycetes</taxon>
        <taxon>Taphrinales</taxon>
        <taxon>Protomycetaceae</taxon>
        <taxon>Protomyces</taxon>
    </lineage>
</organism>
<comment type="caution">
    <text evidence="1">The sequence shown here is derived from an EMBL/GenBank/DDBJ whole genome shotgun (WGS) entry which is preliminary data.</text>
</comment>
<dbReference type="Pfam" id="PF03928">
    <property type="entry name" value="HbpS-like"/>
    <property type="match status" value="1"/>
</dbReference>
<dbReference type="InterPro" id="IPR005624">
    <property type="entry name" value="PduO/GlcC-like"/>
</dbReference>
<sequence length="154" mass="15998">MHITQSRASLTLEGARLATAAAEAHAKKIGVPMNIAIVDESTHLLSFSRMAGAKLTSISIALDKAFTAAGHRLATHQYKDAVWPGGVAFGINWSNAGRFQTIGGGIPFFGLDGQVIGAIGCSTGSPAQDQECAQAGVDAVHAYLRKDLPAKAKL</sequence>
<dbReference type="OrthoDB" id="2276076at2759"/>
<accession>A0A1Y2FID8</accession>